<evidence type="ECO:0000256" key="1">
    <source>
        <dbReference type="ARBA" id="ARBA00001970"/>
    </source>
</evidence>
<dbReference type="GO" id="GO:0046872">
    <property type="term" value="F:metal ion binding"/>
    <property type="evidence" value="ECO:0007669"/>
    <property type="project" value="UniProtKB-KW"/>
</dbReference>
<evidence type="ECO:0000256" key="7">
    <source>
        <dbReference type="ARBA" id="ARBA00022723"/>
    </source>
</evidence>
<sequence length="191" mass="20664">MVVHRRAYSAAQIYAHWAGAALVAALFATAWVREGVEDTALRRLLLDWHRLVGLVLMALSLVRLGLRLARPAPPPLPGMPVWQHRLAGLVHGGLYLLLFLQPASGWLLASARGRALDLFGWLPLPALMAKNAERAEWLGLAHASLSWALLALVALHAGAALAHAVVLKDGTLDRMRPPGRGFSRPSTVPES</sequence>
<dbReference type="EMBL" id="VITR01000014">
    <property type="protein sequence ID" value="TWB37687.1"/>
    <property type="molecule type" value="Genomic_DNA"/>
</dbReference>
<gene>
    <name evidence="15" type="ORF">FBZ90_114176</name>
</gene>
<feature type="transmembrane region" description="Helical" evidence="13">
    <location>
        <begin position="86"/>
        <end position="109"/>
    </location>
</feature>
<evidence type="ECO:0000256" key="4">
    <source>
        <dbReference type="ARBA" id="ARBA00022475"/>
    </source>
</evidence>
<reference evidence="15 16" key="1">
    <citation type="submission" date="2019-06" db="EMBL/GenBank/DDBJ databases">
        <title>Genomic Encyclopedia of Type Strains, Phase IV (KMG-V): Genome sequencing to study the core and pangenomes of soil and plant-associated prokaryotes.</title>
        <authorList>
            <person name="Whitman W."/>
        </authorList>
    </citation>
    <scope>NUCLEOTIDE SEQUENCE [LARGE SCALE GENOMIC DNA]</scope>
    <source>
        <strain evidence="15 16">BR 11622</strain>
    </source>
</reference>
<dbReference type="PANTHER" id="PTHR30529:SF1">
    <property type="entry name" value="CYTOCHROME B561 HOMOLOG 2"/>
    <property type="match status" value="1"/>
</dbReference>
<evidence type="ECO:0000256" key="6">
    <source>
        <dbReference type="ARBA" id="ARBA00022692"/>
    </source>
</evidence>
<evidence type="ECO:0000256" key="5">
    <source>
        <dbReference type="ARBA" id="ARBA00022617"/>
    </source>
</evidence>
<evidence type="ECO:0000256" key="8">
    <source>
        <dbReference type="ARBA" id="ARBA00022982"/>
    </source>
</evidence>
<protein>
    <submittedName>
        <fullName evidence="15">Cytochrome b561</fullName>
    </submittedName>
</protein>
<evidence type="ECO:0000256" key="11">
    <source>
        <dbReference type="ARBA" id="ARBA00023136"/>
    </source>
</evidence>
<dbReference type="GO" id="GO:0020037">
    <property type="term" value="F:heme binding"/>
    <property type="evidence" value="ECO:0007669"/>
    <property type="project" value="TreeGrafter"/>
</dbReference>
<keyword evidence="4" id="KW-1003">Cell membrane</keyword>
<keyword evidence="11 13" id="KW-0472">Membrane</keyword>
<feature type="transmembrane region" description="Helical" evidence="13">
    <location>
        <begin position="12"/>
        <end position="32"/>
    </location>
</feature>
<keyword evidence="10" id="KW-0408">Iron</keyword>
<evidence type="ECO:0000256" key="13">
    <source>
        <dbReference type="SAM" id="Phobius"/>
    </source>
</evidence>
<evidence type="ECO:0000313" key="15">
    <source>
        <dbReference type="EMBL" id="TWB37687.1"/>
    </source>
</evidence>
<dbReference type="GO" id="GO:0009055">
    <property type="term" value="F:electron transfer activity"/>
    <property type="evidence" value="ECO:0007669"/>
    <property type="project" value="InterPro"/>
</dbReference>
<keyword evidence="5" id="KW-0349">Heme</keyword>
<comment type="subcellular location">
    <subcellularLocation>
        <location evidence="2">Cell membrane</location>
        <topology evidence="2">Multi-pass membrane protein</topology>
    </subcellularLocation>
</comment>
<comment type="similarity">
    <text evidence="12">Belongs to the cytochrome b561 family.</text>
</comment>
<comment type="cofactor">
    <cofactor evidence="1">
        <name>heme b</name>
        <dbReference type="ChEBI" id="CHEBI:60344"/>
    </cofactor>
</comment>
<organism evidence="15 16">
    <name type="scientific">Nitrospirillum amazonense</name>
    <dbReference type="NCBI Taxonomy" id="28077"/>
    <lineage>
        <taxon>Bacteria</taxon>
        <taxon>Pseudomonadati</taxon>
        <taxon>Pseudomonadota</taxon>
        <taxon>Alphaproteobacteria</taxon>
        <taxon>Rhodospirillales</taxon>
        <taxon>Azospirillaceae</taxon>
        <taxon>Nitrospirillum</taxon>
    </lineage>
</organism>
<keyword evidence="8" id="KW-0249">Electron transport</keyword>
<dbReference type="Proteomes" id="UP000315751">
    <property type="component" value="Unassembled WGS sequence"/>
</dbReference>
<accession>A0A560GUI4</accession>
<keyword evidence="6 13" id="KW-0812">Transmembrane</keyword>
<dbReference type="AlphaFoldDB" id="A0A560GUI4"/>
<dbReference type="GO" id="GO:0005886">
    <property type="term" value="C:plasma membrane"/>
    <property type="evidence" value="ECO:0007669"/>
    <property type="project" value="UniProtKB-SubCell"/>
</dbReference>
<dbReference type="InterPro" id="IPR011577">
    <property type="entry name" value="Cyt_b561_bac/Ni-Hgenase"/>
</dbReference>
<comment type="caution">
    <text evidence="15">The sequence shown here is derived from an EMBL/GenBank/DDBJ whole genome shotgun (WGS) entry which is preliminary data.</text>
</comment>
<evidence type="ECO:0000256" key="9">
    <source>
        <dbReference type="ARBA" id="ARBA00022989"/>
    </source>
</evidence>
<dbReference type="Pfam" id="PF01292">
    <property type="entry name" value="Ni_hydr_CYTB"/>
    <property type="match status" value="1"/>
</dbReference>
<dbReference type="PANTHER" id="PTHR30529">
    <property type="entry name" value="CYTOCHROME B561"/>
    <property type="match status" value="1"/>
</dbReference>
<name>A0A560GUI4_9PROT</name>
<feature type="domain" description="Cytochrome b561 bacterial/Ni-hydrogenase" evidence="14">
    <location>
        <begin position="8"/>
        <end position="177"/>
    </location>
</feature>
<evidence type="ECO:0000313" key="16">
    <source>
        <dbReference type="Proteomes" id="UP000315751"/>
    </source>
</evidence>
<feature type="transmembrane region" description="Helical" evidence="13">
    <location>
        <begin position="48"/>
        <end position="66"/>
    </location>
</feature>
<evidence type="ECO:0000256" key="2">
    <source>
        <dbReference type="ARBA" id="ARBA00004651"/>
    </source>
</evidence>
<keyword evidence="9 13" id="KW-1133">Transmembrane helix</keyword>
<dbReference type="SUPFAM" id="SSF81342">
    <property type="entry name" value="Transmembrane di-heme cytochromes"/>
    <property type="match status" value="1"/>
</dbReference>
<dbReference type="RefSeq" id="WP_186455983.1">
    <property type="nucleotide sequence ID" value="NZ_VITR01000014.1"/>
</dbReference>
<dbReference type="InterPro" id="IPR016174">
    <property type="entry name" value="Di-haem_cyt_TM"/>
</dbReference>
<keyword evidence="16" id="KW-1185">Reference proteome</keyword>
<keyword evidence="3" id="KW-0813">Transport</keyword>
<evidence type="ECO:0000256" key="10">
    <source>
        <dbReference type="ARBA" id="ARBA00023004"/>
    </source>
</evidence>
<evidence type="ECO:0000256" key="12">
    <source>
        <dbReference type="ARBA" id="ARBA00037975"/>
    </source>
</evidence>
<evidence type="ECO:0000259" key="14">
    <source>
        <dbReference type="Pfam" id="PF01292"/>
    </source>
</evidence>
<feature type="transmembrane region" description="Helical" evidence="13">
    <location>
        <begin position="147"/>
        <end position="167"/>
    </location>
</feature>
<evidence type="ECO:0000256" key="3">
    <source>
        <dbReference type="ARBA" id="ARBA00022448"/>
    </source>
</evidence>
<dbReference type="InterPro" id="IPR052168">
    <property type="entry name" value="Cytochrome_b561_oxidase"/>
</dbReference>
<dbReference type="GO" id="GO:0022904">
    <property type="term" value="P:respiratory electron transport chain"/>
    <property type="evidence" value="ECO:0007669"/>
    <property type="project" value="InterPro"/>
</dbReference>
<proteinExistence type="inferred from homology"/>
<keyword evidence="7" id="KW-0479">Metal-binding</keyword>